<accession>A0AAJ0U0P6</accession>
<dbReference type="RefSeq" id="WP_200344022.1">
    <property type="nucleotide sequence ID" value="NZ_NRSJ01000002.1"/>
</dbReference>
<organism evidence="7 8">
    <name type="scientific">Halochromatium glycolicum</name>
    <dbReference type="NCBI Taxonomy" id="85075"/>
    <lineage>
        <taxon>Bacteria</taxon>
        <taxon>Pseudomonadati</taxon>
        <taxon>Pseudomonadota</taxon>
        <taxon>Gammaproteobacteria</taxon>
        <taxon>Chromatiales</taxon>
        <taxon>Chromatiaceae</taxon>
        <taxon>Halochromatium</taxon>
    </lineage>
</organism>
<dbReference type="PANTHER" id="PTHR15892:SF2">
    <property type="entry name" value="LARGE RIBOSOMAL SUBUNIT PROTEIN UL30M"/>
    <property type="match status" value="1"/>
</dbReference>
<dbReference type="HAMAP" id="MF_01371_B">
    <property type="entry name" value="Ribosomal_uL30_B"/>
    <property type="match status" value="1"/>
</dbReference>
<dbReference type="Pfam" id="PF00327">
    <property type="entry name" value="Ribosomal_L30"/>
    <property type="match status" value="1"/>
</dbReference>
<sequence>MADNRLKVQLVRSMHGRLKTHQDCVRGLGLRRIRQVVEVEDTPATRGMVNKVQYMVRVLEDG</sequence>
<dbReference type="InterPro" id="IPR016082">
    <property type="entry name" value="Ribosomal_uL30_ferredoxin-like"/>
</dbReference>
<dbReference type="Gene3D" id="3.30.1390.20">
    <property type="entry name" value="Ribosomal protein L30, ferredoxin-like fold domain"/>
    <property type="match status" value="1"/>
</dbReference>
<keyword evidence="4 5" id="KW-0687">Ribonucleoprotein</keyword>
<evidence type="ECO:0000313" key="8">
    <source>
        <dbReference type="Proteomes" id="UP001296776"/>
    </source>
</evidence>
<dbReference type="PIRSF" id="PIRSF002211">
    <property type="entry name" value="Ribosomal_L30_bac-type"/>
    <property type="match status" value="1"/>
</dbReference>
<evidence type="ECO:0000259" key="6">
    <source>
        <dbReference type="Pfam" id="PF00327"/>
    </source>
</evidence>
<dbReference type="FunFam" id="3.30.1390.20:FF:000001">
    <property type="entry name" value="50S ribosomal protein L30"/>
    <property type="match status" value="1"/>
</dbReference>
<name>A0AAJ0U0P6_9GAMM</name>
<evidence type="ECO:0000256" key="3">
    <source>
        <dbReference type="ARBA" id="ARBA00022980"/>
    </source>
</evidence>
<dbReference type="SUPFAM" id="SSF55129">
    <property type="entry name" value="Ribosomal protein L30p/L7e"/>
    <property type="match status" value="1"/>
</dbReference>
<dbReference type="InterPro" id="IPR005996">
    <property type="entry name" value="Ribosomal_uL30_bac-type"/>
</dbReference>
<dbReference type="EMBL" id="NRSJ01000002">
    <property type="protein sequence ID" value="MBK1703229.1"/>
    <property type="molecule type" value="Genomic_DNA"/>
</dbReference>
<dbReference type="CDD" id="cd01658">
    <property type="entry name" value="Ribosomal_L30"/>
    <property type="match status" value="1"/>
</dbReference>
<comment type="similarity">
    <text evidence="1 5">Belongs to the universal ribosomal protein uL30 family.</text>
</comment>
<evidence type="ECO:0000313" key="7">
    <source>
        <dbReference type="EMBL" id="MBK1703229.1"/>
    </source>
</evidence>
<dbReference type="NCBIfam" id="TIGR01308">
    <property type="entry name" value="rpmD_bact"/>
    <property type="match status" value="1"/>
</dbReference>
<dbReference type="GO" id="GO:0003735">
    <property type="term" value="F:structural constituent of ribosome"/>
    <property type="evidence" value="ECO:0007669"/>
    <property type="project" value="InterPro"/>
</dbReference>
<feature type="domain" description="Large ribosomal subunit protein uL30-like ferredoxin-like fold" evidence="6">
    <location>
        <begin position="6"/>
        <end position="56"/>
    </location>
</feature>
<dbReference type="GO" id="GO:0022625">
    <property type="term" value="C:cytosolic large ribosomal subunit"/>
    <property type="evidence" value="ECO:0007669"/>
    <property type="project" value="TreeGrafter"/>
</dbReference>
<reference evidence="7" key="1">
    <citation type="submission" date="2017-08" db="EMBL/GenBank/DDBJ databases">
        <authorList>
            <person name="Imhoff J.F."/>
            <person name="Rahn T."/>
            <person name="Kuenzel S."/>
            <person name="Neulinger S.C."/>
        </authorList>
    </citation>
    <scope>NUCLEOTIDE SEQUENCE</scope>
    <source>
        <strain evidence="7">DSM 11080</strain>
    </source>
</reference>
<comment type="caution">
    <text evidence="7">The sequence shown here is derived from an EMBL/GenBank/DDBJ whole genome shotgun (WGS) entry which is preliminary data.</text>
</comment>
<evidence type="ECO:0000256" key="4">
    <source>
        <dbReference type="ARBA" id="ARBA00023274"/>
    </source>
</evidence>
<evidence type="ECO:0000256" key="2">
    <source>
        <dbReference type="ARBA" id="ARBA00011838"/>
    </source>
</evidence>
<dbReference type="Proteomes" id="UP001296776">
    <property type="component" value="Unassembled WGS sequence"/>
</dbReference>
<keyword evidence="3 5" id="KW-0689">Ribosomal protein</keyword>
<proteinExistence type="inferred from homology"/>
<dbReference type="AlphaFoldDB" id="A0AAJ0U0P6"/>
<dbReference type="PANTHER" id="PTHR15892">
    <property type="entry name" value="MITOCHONDRIAL RIBOSOMAL PROTEIN L30"/>
    <property type="match status" value="1"/>
</dbReference>
<evidence type="ECO:0000256" key="5">
    <source>
        <dbReference type="HAMAP-Rule" id="MF_01371"/>
    </source>
</evidence>
<dbReference type="InterPro" id="IPR036919">
    <property type="entry name" value="Ribo_uL30_ferredoxin-like_sf"/>
</dbReference>
<gene>
    <name evidence="5" type="primary">rpmD</name>
    <name evidence="7" type="ORF">CKO40_01355</name>
</gene>
<reference evidence="7" key="2">
    <citation type="journal article" date="2020" name="Microorganisms">
        <title>Osmotic Adaptation and Compatible Solute Biosynthesis of Phototrophic Bacteria as Revealed from Genome Analyses.</title>
        <authorList>
            <person name="Imhoff J.F."/>
            <person name="Rahn T."/>
            <person name="Kunzel S."/>
            <person name="Keller A."/>
            <person name="Neulinger S.C."/>
        </authorList>
    </citation>
    <scope>NUCLEOTIDE SEQUENCE</scope>
    <source>
        <strain evidence="7">DSM 11080</strain>
    </source>
</reference>
<evidence type="ECO:0000256" key="1">
    <source>
        <dbReference type="ARBA" id="ARBA00007594"/>
    </source>
</evidence>
<comment type="subunit">
    <text evidence="2 5">Part of the 50S ribosomal subunit.</text>
</comment>
<dbReference type="GO" id="GO:0006412">
    <property type="term" value="P:translation"/>
    <property type="evidence" value="ECO:0007669"/>
    <property type="project" value="UniProtKB-UniRule"/>
</dbReference>
<protein>
    <recommendedName>
        <fullName evidence="5">Large ribosomal subunit protein uL30</fullName>
    </recommendedName>
</protein>
<keyword evidence="8" id="KW-1185">Reference proteome</keyword>